<evidence type="ECO:0000256" key="5">
    <source>
        <dbReference type="ARBA" id="ARBA00012070"/>
    </source>
</evidence>
<evidence type="ECO:0000256" key="9">
    <source>
        <dbReference type="PIRNR" id="PIRNR001486"/>
    </source>
</evidence>
<comment type="subunit">
    <text evidence="4">Homodecamer.</text>
</comment>
<feature type="domain" description="Muconolactone isomerase" evidence="10">
    <location>
        <begin position="1"/>
        <end position="89"/>
    </location>
</feature>
<organism evidence="11 12">
    <name type="scientific">Alteromonas lipolytica</name>
    <dbReference type="NCBI Taxonomy" id="1856405"/>
    <lineage>
        <taxon>Bacteria</taxon>
        <taxon>Pseudomonadati</taxon>
        <taxon>Pseudomonadota</taxon>
        <taxon>Gammaproteobacteria</taxon>
        <taxon>Alteromonadales</taxon>
        <taxon>Alteromonadaceae</taxon>
        <taxon>Alteromonas/Salinimonas group</taxon>
        <taxon>Alteromonas</taxon>
    </lineage>
</organism>
<evidence type="ECO:0000256" key="4">
    <source>
        <dbReference type="ARBA" id="ARBA00011365"/>
    </source>
</evidence>
<dbReference type="InterPro" id="IPR011008">
    <property type="entry name" value="Dimeric_a/b-barrel"/>
</dbReference>
<evidence type="ECO:0000313" key="11">
    <source>
        <dbReference type="EMBL" id="OFI36309.1"/>
    </source>
</evidence>
<dbReference type="GO" id="GO:0016159">
    <property type="term" value="F:muconolactone delta-isomerase activity"/>
    <property type="evidence" value="ECO:0007669"/>
    <property type="project" value="UniProtKB-UniRule"/>
</dbReference>
<evidence type="ECO:0000256" key="3">
    <source>
        <dbReference type="ARBA" id="ARBA00010882"/>
    </source>
</evidence>
<comment type="caution">
    <text evidence="11">The sequence shown here is derived from an EMBL/GenBank/DDBJ whole genome shotgun (WGS) entry which is preliminary data.</text>
</comment>
<dbReference type="Proteomes" id="UP000176037">
    <property type="component" value="Unassembled WGS sequence"/>
</dbReference>
<dbReference type="RefSeq" id="WP_070174420.1">
    <property type="nucleotide sequence ID" value="NZ_BMJR01000004.1"/>
</dbReference>
<dbReference type="SUPFAM" id="SSF54909">
    <property type="entry name" value="Dimeric alpha+beta barrel"/>
    <property type="match status" value="1"/>
</dbReference>
<dbReference type="InterPro" id="IPR003464">
    <property type="entry name" value="Muconolactone_d_Isoase"/>
</dbReference>
<name>A0A1E8FK32_9ALTE</name>
<dbReference type="PIRSF" id="PIRSF001486">
    <property type="entry name" value="CatC"/>
    <property type="match status" value="1"/>
</dbReference>
<keyword evidence="12" id="KW-1185">Reference proteome</keyword>
<dbReference type="STRING" id="1856405.BFC17_00055"/>
<dbReference type="UniPathway" id="UPA00157">
    <property type="reaction ID" value="UER00260"/>
</dbReference>
<dbReference type="AlphaFoldDB" id="A0A1E8FK32"/>
<keyword evidence="6 9" id="KW-0058">Aromatic hydrocarbons catabolism</keyword>
<evidence type="ECO:0000256" key="6">
    <source>
        <dbReference type="ARBA" id="ARBA00022797"/>
    </source>
</evidence>
<reference evidence="11 12" key="1">
    <citation type="submission" date="2016-09" db="EMBL/GenBank/DDBJ databases">
        <title>Alteromonas lipolytica, a new species isolated from sea water.</title>
        <authorList>
            <person name="Wu Y.-H."/>
            <person name="Cheng H."/>
            <person name="Xu X.-W."/>
        </authorList>
    </citation>
    <scope>NUCLEOTIDE SEQUENCE [LARGE SCALE GENOMIC DNA]</scope>
    <source>
        <strain evidence="11 12">JW12</strain>
    </source>
</reference>
<evidence type="ECO:0000256" key="2">
    <source>
        <dbReference type="ARBA" id="ARBA00005193"/>
    </source>
</evidence>
<dbReference type="InterPro" id="IPR026029">
    <property type="entry name" value="MLI_dom"/>
</dbReference>
<comment type="similarity">
    <text evidence="3 9">Belongs to the muconolactone Delta-isomerase family.</text>
</comment>
<evidence type="ECO:0000256" key="8">
    <source>
        <dbReference type="NCBIfam" id="TIGR03221"/>
    </source>
</evidence>
<keyword evidence="7 9" id="KW-0413">Isomerase</keyword>
<dbReference type="EC" id="5.3.3.4" evidence="5 8"/>
<evidence type="ECO:0000259" key="10">
    <source>
        <dbReference type="Pfam" id="PF02426"/>
    </source>
</evidence>
<gene>
    <name evidence="11" type="ORF">BFC17_00055</name>
</gene>
<comment type="catalytic activity">
    <reaction evidence="1 9">
        <text>(S)-muconolactone = (4,5-dihydro-5-oxofuran-2-yl)-acetate</text>
        <dbReference type="Rhea" id="RHEA:12348"/>
        <dbReference type="ChEBI" id="CHEBI:58425"/>
        <dbReference type="ChEBI" id="CHEBI:58736"/>
        <dbReference type="EC" id="5.3.3.4"/>
    </reaction>
</comment>
<proteinExistence type="inferred from homology"/>
<dbReference type="Gene3D" id="3.30.70.1060">
    <property type="entry name" value="Dimeric alpha+beta barrel"/>
    <property type="match status" value="1"/>
</dbReference>
<protein>
    <recommendedName>
        <fullName evidence="5 8">Muconolactone Delta-isomerase</fullName>
        <shortName evidence="9">MIase</shortName>
        <ecNumber evidence="5 8">5.3.3.4</ecNumber>
    </recommendedName>
</protein>
<accession>A0A1E8FK32</accession>
<evidence type="ECO:0000256" key="7">
    <source>
        <dbReference type="ARBA" id="ARBA00023235"/>
    </source>
</evidence>
<sequence>MLFKVEMTVNPPSHLSEEEFNAIKIKEKNYAEELQREGIWVHLWRVAGLYANVSIFEVRDNQHLHDVLMALPLYPYMNVSVTPLCQHPSSIK</sequence>
<dbReference type="OrthoDB" id="2889526at2"/>
<dbReference type="NCBIfam" id="TIGR03221">
    <property type="entry name" value="muco_delta"/>
    <property type="match status" value="1"/>
</dbReference>
<comment type="pathway">
    <text evidence="2 9">Aromatic compound metabolism; beta-ketoadipate pathway; 5-oxo-4,5-dihydro-2-furylacetate from catechol: step 3/3.</text>
</comment>
<evidence type="ECO:0000313" key="12">
    <source>
        <dbReference type="Proteomes" id="UP000176037"/>
    </source>
</evidence>
<dbReference type="Pfam" id="PF02426">
    <property type="entry name" value="MIase"/>
    <property type="match status" value="1"/>
</dbReference>
<evidence type="ECO:0000256" key="1">
    <source>
        <dbReference type="ARBA" id="ARBA00001739"/>
    </source>
</evidence>
<dbReference type="GO" id="GO:0042952">
    <property type="term" value="P:beta-ketoadipate pathway"/>
    <property type="evidence" value="ECO:0007669"/>
    <property type="project" value="UniProtKB-UniRule"/>
</dbReference>
<dbReference type="EMBL" id="MJIC01000001">
    <property type="protein sequence ID" value="OFI36309.1"/>
    <property type="molecule type" value="Genomic_DNA"/>
</dbReference>